<evidence type="ECO:0000256" key="2">
    <source>
        <dbReference type="SAM" id="Phobius"/>
    </source>
</evidence>
<reference evidence="3" key="1">
    <citation type="journal article" date="2013" name="Environ. Microbiol.">
        <title>Microbiota from the distal guts of lean and obese adolescents exhibit partial functional redundancy besides clear differences in community structure.</title>
        <authorList>
            <person name="Ferrer M."/>
            <person name="Ruiz A."/>
            <person name="Lanza F."/>
            <person name="Haange S.B."/>
            <person name="Oberbach A."/>
            <person name="Till H."/>
            <person name="Bargiela R."/>
            <person name="Campoy C."/>
            <person name="Segura M.T."/>
            <person name="Richter M."/>
            <person name="von Bergen M."/>
            <person name="Seifert J."/>
            <person name="Suarez A."/>
        </authorList>
    </citation>
    <scope>NUCLEOTIDE SEQUENCE</scope>
</reference>
<dbReference type="GO" id="GO:0015297">
    <property type="term" value="F:antiporter activity"/>
    <property type="evidence" value="ECO:0007669"/>
    <property type="project" value="InterPro"/>
</dbReference>
<gene>
    <name evidence="3" type="ORF">OBE_06208</name>
</gene>
<protein>
    <submittedName>
        <fullName evidence="3">MATE efflux family protein</fullName>
    </submittedName>
</protein>
<keyword evidence="2" id="KW-0472">Membrane</keyword>
<evidence type="ECO:0000256" key="1">
    <source>
        <dbReference type="ARBA" id="ARBA00022448"/>
    </source>
</evidence>
<dbReference type="PANTHER" id="PTHR43298">
    <property type="entry name" value="MULTIDRUG RESISTANCE PROTEIN NORM-RELATED"/>
    <property type="match status" value="1"/>
</dbReference>
<dbReference type="Pfam" id="PF01554">
    <property type="entry name" value="MatE"/>
    <property type="match status" value="1"/>
</dbReference>
<dbReference type="AlphaFoldDB" id="K1T8I4"/>
<dbReference type="GO" id="GO:0042910">
    <property type="term" value="F:xenobiotic transmembrane transporter activity"/>
    <property type="evidence" value="ECO:0007669"/>
    <property type="project" value="InterPro"/>
</dbReference>
<keyword evidence="1" id="KW-0813">Transport</keyword>
<feature type="transmembrane region" description="Helical" evidence="2">
    <location>
        <begin position="136"/>
        <end position="156"/>
    </location>
</feature>
<dbReference type="PANTHER" id="PTHR43298:SF2">
    <property type="entry name" value="FMN_FAD EXPORTER YEEO-RELATED"/>
    <property type="match status" value="1"/>
</dbReference>
<feature type="transmembrane region" description="Helical" evidence="2">
    <location>
        <begin position="99"/>
        <end position="124"/>
    </location>
</feature>
<comment type="caution">
    <text evidence="3">The sequence shown here is derived from an EMBL/GenBank/DDBJ whole genome shotgun (WGS) entry which is preliminary data.</text>
</comment>
<dbReference type="InterPro" id="IPR002528">
    <property type="entry name" value="MATE_fam"/>
</dbReference>
<sequence>VHISKKELKLDLKTAFIQLKLGIPVSLQFTVTSIGSMCLQSAVNSFGTATIAGFTAAGRVENIANIPLSGLSVGTQTFVGQNYGAGKYDRIIKSVKKIFTLNILLSVALSVALLTAGMPIVRLFMTEPNEDVLFAAHKYLIATAECFSLVAVLFVLRNTLQGLGFTYANAVAGAGELIGRISIALIFTPLIGFNAVCYAAPAAWLLADIPLAIIYLKKKKKFKALAMRNMNTTADI</sequence>
<evidence type="ECO:0000313" key="3">
    <source>
        <dbReference type="EMBL" id="EKC65928.1"/>
    </source>
</evidence>
<feature type="non-terminal residue" evidence="3">
    <location>
        <position position="1"/>
    </location>
</feature>
<feature type="transmembrane region" description="Helical" evidence="2">
    <location>
        <begin position="198"/>
        <end position="216"/>
    </location>
</feature>
<keyword evidence="2" id="KW-1133">Transmembrane helix</keyword>
<keyword evidence="2" id="KW-0812">Transmembrane</keyword>
<proteinExistence type="predicted"/>
<dbReference type="GO" id="GO:0005886">
    <property type="term" value="C:plasma membrane"/>
    <property type="evidence" value="ECO:0007669"/>
    <property type="project" value="TreeGrafter"/>
</dbReference>
<dbReference type="EMBL" id="AJWZ01004260">
    <property type="protein sequence ID" value="EKC65928.1"/>
    <property type="molecule type" value="Genomic_DNA"/>
</dbReference>
<organism evidence="3">
    <name type="scientific">human gut metagenome</name>
    <dbReference type="NCBI Taxonomy" id="408170"/>
    <lineage>
        <taxon>unclassified sequences</taxon>
        <taxon>metagenomes</taxon>
        <taxon>organismal metagenomes</taxon>
    </lineage>
</organism>
<accession>K1T8I4</accession>
<feature type="transmembrane region" description="Helical" evidence="2">
    <location>
        <begin position="168"/>
        <end position="192"/>
    </location>
</feature>
<name>K1T8I4_9ZZZZ</name>
<dbReference type="InterPro" id="IPR050222">
    <property type="entry name" value="MATE_MdtK"/>
</dbReference>